<protein>
    <submittedName>
        <fullName evidence="2">Uncharacterized protein</fullName>
    </submittedName>
</protein>
<comment type="caution">
    <text evidence="2">The sequence shown here is derived from an EMBL/GenBank/DDBJ whole genome shotgun (WGS) entry which is preliminary data.</text>
</comment>
<evidence type="ECO:0000256" key="1">
    <source>
        <dbReference type="SAM" id="Phobius"/>
    </source>
</evidence>
<keyword evidence="1" id="KW-0812">Transmembrane</keyword>
<evidence type="ECO:0000313" key="2">
    <source>
        <dbReference type="EMBL" id="KRK88742.1"/>
    </source>
</evidence>
<reference evidence="2 3" key="1">
    <citation type="journal article" date="2015" name="Genome Announc.">
        <title>Expanding the biotechnology potential of lactobacilli through comparative genomics of 213 strains and associated genera.</title>
        <authorList>
            <person name="Sun Z."/>
            <person name="Harris H.M."/>
            <person name="McCann A."/>
            <person name="Guo C."/>
            <person name="Argimon S."/>
            <person name="Zhang W."/>
            <person name="Yang X."/>
            <person name="Jeffery I.B."/>
            <person name="Cooney J.C."/>
            <person name="Kagawa T.F."/>
            <person name="Liu W."/>
            <person name="Song Y."/>
            <person name="Salvetti E."/>
            <person name="Wrobel A."/>
            <person name="Rasinkangas P."/>
            <person name="Parkhill J."/>
            <person name="Rea M.C."/>
            <person name="O'Sullivan O."/>
            <person name="Ritari J."/>
            <person name="Douillard F.P."/>
            <person name="Paul Ross R."/>
            <person name="Yang R."/>
            <person name="Briner A.E."/>
            <person name="Felis G.E."/>
            <person name="de Vos W.M."/>
            <person name="Barrangou R."/>
            <person name="Klaenhammer T.R."/>
            <person name="Caufield P.W."/>
            <person name="Cui Y."/>
            <person name="Zhang H."/>
            <person name="O'Toole P.W."/>
        </authorList>
    </citation>
    <scope>NUCLEOTIDE SEQUENCE [LARGE SCALE GENOMIC DNA]</scope>
    <source>
        <strain evidence="2 3">DSM 20019</strain>
    </source>
</reference>
<keyword evidence="1" id="KW-0472">Membrane</keyword>
<feature type="transmembrane region" description="Helical" evidence="1">
    <location>
        <begin position="17"/>
        <end position="35"/>
    </location>
</feature>
<sequence>MAVAISLMAGLYIPKPLQLIVTLMIITSMVTYMFTKSDEFFGTKKADSAEDTDDQVK</sequence>
<dbReference type="EMBL" id="AZDL01000086">
    <property type="protein sequence ID" value="KRK88742.1"/>
    <property type="molecule type" value="Genomic_DNA"/>
</dbReference>
<gene>
    <name evidence="2" type="ORF">FC08_GL001697</name>
</gene>
<evidence type="ECO:0000313" key="3">
    <source>
        <dbReference type="Proteomes" id="UP000050828"/>
    </source>
</evidence>
<proteinExistence type="predicted"/>
<organism evidence="2 3">
    <name type="scientific">Latilactobacillus curvatus JCM 1096 = DSM 20019</name>
    <dbReference type="NCBI Taxonomy" id="1293592"/>
    <lineage>
        <taxon>Bacteria</taxon>
        <taxon>Bacillati</taxon>
        <taxon>Bacillota</taxon>
        <taxon>Bacilli</taxon>
        <taxon>Lactobacillales</taxon>
        <taxon>Lactobacillaceae</taxon>
        <taxon>Latilactobacillus</taxon>
    </lineage>
</organism>
<accession>A0AAJ0PBT1</accession>
<name>A0AAJ0PBT1_LATCU</name>
<dbReference type="AlphaFoldDB" id="A0AAJ0PBT1"/>
<dbReference type="Proteomes" id="UP000050828">
    <property type="component" value="Unassembled WGS sequence"/>
</dbReference>
<keyword evidence="1" id="KW-1133">Transmembrane helix</keyword>